<name>A0A2P4XMR5_9STRA</name>
<feature type="region of interest" description="Disordered" evidence="1">
    <location>
        <begin position="199"/>
        <end position="316"/>
    </location>
</feature>
<evidence type="ECO:0000313" key="2">
    <source>
        <dbReference type="EMBL" id="POM66852.1"/>
    </source>
</evidence>
<feature type="compositionally biased region" description="Basic residues" evidence="1">
    <location>
        <begin position="1"/>
        <end position="10"/>
    </location>
</feature>
<evidence type="ECO:0000313" key="3">
    <source>
        <dbReference type="Proteomes" id="UP000237271"/>
    </source>
</evidence>
<keyword evidence="3" id="KW-1185">Reference proteome</keyword>
<dbReference type="AlphaFoldDB" id="A0A2P4XMR5"/>
<feature type="compositionally biased region" description="Acidic residues" evidence="1">
    <location>
        <begin position="294"/>
        <end position="316"/>
    </location>
</feature>
<accession>A0A2P4XMR5</accession>
<organism evidence="2 3">
    <name type="scientific">Phytophthora palmivora</name>
    <dbReference type="NCBI Taxonomy" id="4796"/>
    <lineage>
        <taxon>Eukaryota</taxon>
        <taxon>Sar</taxon>
        <taxon>Stramenopiles</taxon>
        <taxon>Oomycota</taxon>
        <taxon>Peronosporomycetes</taxon>
        <taxon>Peronosporales</taxon>
        <taxon>Peronosporaceae</taxon>
        <taxon>Phytophthora</taxon>
    </lineage>
</organism>
<reference evidence="2 3" key="1">
    <citation type="journal article" date="2017" name="Genome Biol. Evol.">
        <title>Phytophthora megakarya and P. palmivora, closely related causal agents of cacao black pod rot, underwent increases in genome sizes and gene numbers by different mechanisms.</title>
        <authorList>
            <person name="Ali S.S."/>
            <person name="Shao J."/>
            <person name="Lary D.J."/>
            <person name="Kronmiller B."/>
            <person name="Shen D."/>
            <person name="Strem M.D."/>
            <person name="Amoako-Attah I."/>
            <person name="Akrofi A.Y."/>
            <person name="Begoude B.A."/>
            <person name="Ten Hoopen G.M."/>
            <person name="Coulibaly K."/>
            <person name="Kebe B.I."/>
            <person name="Melnick R.L."/>
            <person name="Guiltinan M.J."/>
            <person name="Tyler B.M."/>
            <person name="Meinhardt L.W."/>
            <person name="Bailey B.A."/>
        </authorList>
    </citation>
    <scope>NUCLEOTIDE SEQUENCE [LARGE SCALE GENOMIC DNA]</scope>
    <source>
        <strain evidence="3">sbr112.9</strain>
    </source>
</reference>
<gene>
    <name evidence="2" type="ORF">PHPALM_17224</name>
</gene>
<feature type="compositionally biased region" description="Basic and acidic residues" evidence="1">
    <location>
        <begin position="89"/>
        <end position="99"/>
    </location>
</feature>
<feature type="compositionally biased region" description="Polar residues" evidence="1">
    <location>
        <begin position="276"/>
        <end position="286"/>
    </location>
</feature>
<feature type="region of interest" description="Disordered" evidence="1">
    <location>
        <begin position="1"/>
        <end position="22"/>
    </location>
</feature>
<dbReference type="EMBL" id="NCKW01009519">
    <property type="protein sequence ID" value="POM66852.1"/>
    <property type="molecule type" value="Genomic_DNA"/>
</dbReference>
<dbReference type="Proteomes" id="UP000237271">
    <property type="component" value="Unassembled WGS sequence"/>
</dbReference>
<evidence type="ECO:0000256" key="1">
    <source>
        <dbReference type="SAM" id="MobiDB-lite"/>
    </source>
</evidence>
<protein>
    <submittedName>
        <fullName evidence="2">Uncharacterized protein</fullName>
    </submittedName>
</protein>
<dbReference type="OrthoDB" id="116720at2759"/>
<proteinExistence type="predicted"/>
<comment type="caution">
    <text evidence="2">The sequence shown here is derived from an EMBL/GenBank/DDBJ whole genome shotgun (WGS) entry which is preliminary data.</text>
</comment>
<sequence length="316" mass="33974">MPVRRPRNHQRGVVAQGGPPSSVATGFSHATAGGIANLDPGVAAQIASVGPALKAIELRSEDNKIKEEERNLNANLVKTLPAEEEEAMAGDRDKSDKKNGKINLRNTSSRRSEVKQTVFKAFLTDMTRLSPDRFCSVSTTPTMVDALEGGNTQRANVLCALVVLVRNAYPKYTDFLETTANLEGEDPERKPQAAIAVLSRKAGTGGRLPDRTKNKAKPHVRSAVATGKTKAKARTPPPRIKTQTNPETSKKRVAEANTAVVERKNIPKRLSIESMCGTSQGSNEASVQLADVGNAEEDEDVKPADADVDNGDEEDE</sequence>
<feature type="region of interest" description="Disordered" evidence="1">
    <location>
        <begin position="81"/>
        <end position="110"/>
    </location>
</feature>